<keyword evidence="3 6" id="KW-1133">Transmembrane helix</keyword>
<feature type="transmembrane region" description="Helical" evidence="6">
    <location>
        <begin position="334"/>
        <end position="354"/>
    </location>
</feature>
<sequence length="377" mass="38663">METALLLIGGLIALVGGAEVLVRGASGLAARFGLSSLVIGLTVVAYGTSAPEVAVSLDAVAQGNDSIALGNVVGSNTMNVLLILGLSAVIAPLTVGRQLIRIDIPILIGVSFLGFVMAFDGRFSRLDGVLLLGCAVAYTAFTVMEGRKQTKRDAAAAAAAGVETEALAHTPLPLQLLFVVLGILGLKFGADWFVEGAITVGQWFGLTDTVIGLTVVALGTSLPEVATAIVAAVKGERDMAVGNVVGSNIFNVVVILGAAALGDPDVFTVEPSVLAFDLPVMVAVALTLAPVALARGRIGRREGLLFLTIYAAYTTYLIANSQGSSEVPAVDEAVLGYVLPLFVIALIVLAVMGLRRDPASSGPHETVPHRPSSGDRD</sequence>
<dbReference type="PANTHER" id="PTHR10846:SF8">
    <property type="entry name" value="INNER MEMBRANE PROTEIN YRBG"/>
    <property type="match status" value="1"/>
</dbReference>
<feature type="compositionally biased region" description="Basic and acidic residues" evidence="5">
    <location>
        <begin position="366"/>
        <end position="377"/>
    </location>
</feature>
<dbReference type="Pfam" id="PF01699">
    <property type="entry name" value="Na_Ca_ex"/>
    <property type="match status" value="2"/>
</dbReference>
<feature type="region of interest" description="Disordered" evidence="5">
    <location>
        <begin position="358"/>
        <end position="377"/>
    </location>
</feature>
<feature type="transmembrane region" description="Helical" evidence="6">
    <location>
        <begin position="210"/>
        <end position="233"/>
    </location>
</feature>
<keyword evidence="4 6" id="KW-0472">Membrane</keyword>
<evidence type="ECO:0000256" key="3">
    <source>
        <dbReference type="ARBA" id="ARBA00022989"/>
    </source>
</evidence>
<evidence type="ECO:0000313" key="9">
    <source>
        <dbReference type="Proteomes" id="UP000319342"/>
    </source>
</evidence>
<feature type="transmembrane region" description="Helical" evidence="6">
    <location>
        <begin position="78"/>
        <end position="95"/>
    </location>
</feature>
<protein>
    <submittedName>
        <fullName evidence="8">Inner membrane protein YrbG</fullName>
    </submittedName>
</protein>
<comment type="subcellular location">
    <subcellularLocation>
        <location evidence="1">Membrane</location>
        <topology evidence="1">Multi-pass membrane protein</topology>
    </subcellularLocation>
</comment>
<organism evidence="8 9">
    <name type="scientific">Rohdeia mirabilis</name>
    <dbReference type="NCBI Taxonomy" id="2528008"/>
    <lineage>
        <taxon>Bacteria</taxon>
        <taxon>Pseudomonadati</taxon>
        <taxon>Planctomycetota</taxon>
        <taxon>Planctomycetia</taxon>
        <taxon>Planctomycetia incertae sedis</taxon>
        <taxon>Rohdeia</taxon>
    </lineage>
</organism>
<evidence type="ECO:0000256" key="4">
    <source>
        <dbReference type="ARBA" id="ARBA00023136"/>
    </source>
</evidence>
<name>A0A518D3A0_9BACT</name>
<dbReference type="InterPro" id="IPR004837">
    <property type="entry name" value="NaCa_Exmemb"/>
</dbReference>
<reference evidence="8 9" key="1">
    <citation type="submission" date="2019-02" db="EMBL/GenBank/DDBJ databases">
        <title>Deep-cultivation of Planctomycetes and their phenomic and genomic characterization uncovers novel biology.</title>
        <authorList>
            <person name="Wiegand S."/>
            <person name="Jogler M."/>
            <person name="Boedeker C."/>
            <person name="Pinto D."/>
            <person name="Vollmers J."/>
            <person name="Rivas-Marin E."/>
            <person name="Kohn T."/>
            <person name="Peeters S.H."/>
            <person name="Heuer A."/>
            <person name="Rast P."/>
            <person name="Oberbeckmann S."/>
            <person name="Bunk B."/>
            <person name="Jeske O."/>
            <person name="Meyerdierks A."/>
            <person name="Storesund J.E."/>
            <person name="Kallscheuer N."/>
            <person name="Luecker S."/>
            <person name="Lage O.M."/>
            <person name="Pohl T."/>
            <person name="Merkel B.J."/>
            <person name="Hornburger P."/>
            <person name="Mueller R.-W."/>
            <person name="Bruemmer F."/>
            <person name="Labrenz M."/>
            <person name="Spormann A.M."/>
            <person name="Op den Camp H."/>
            <person name="Overmann J."/>
            <person name="Amann R."/>
            <person name="Jetten M.S.M."/>
            <person name="Mascher T."/>
            <person name="Medema M.H."/>
            <person name="Devos D.P."/>
            <person name="Kaster A.-K."/>
            <person name="Ovreas L."/>
            <person name="Rohde M."/>
            <person name="Galperin M.Y."/>
            <person name="Jogler C."/>
        </authorList>
    </citation>
    <scope>NUCLEOTIDE SEQUENCE [LARGE SCALE GENOMIC DNA]</scope>
    <source>
        <strain evidence="8 9">Pla163</strain>
    </source>
</reference>
<feature type="transmembrane region" description="Helical" evidence="6">
    <location>
        <begin position="172"/>
        <end position="190"/>
    </location>
</feature>
<dbReference type="GO" id="GO:0005886">
    <property type="term" value="C:plasma membrane"/>
    <property type="evidence" value="ECO:0007669"/>
    <property type="project" value="TreeGrafter"/>
</dbReference>
<evidence type="ECO:0000256" key="6">
    <source>
        <dbReference type="SAM" id="Phobius"/>
    </source>
</evidence>
<evidence type="ECO:0000256" key="2">
    <source>
        <dbReference type="ARBA" id="ARBA00022692"/>
    </source>
</evidence>
<dbReference type="GO" id="GO:0008273">
    <property type="term" value="F:calcium, potassium:sodium antiporter activity"/>
    <property type="evidence" value="ECO:0007669"/>
    <property type="project" value="TreeGrafter"/>
</dbReference>
<dbReference type="GO" id="GO:0005262">
    <property type="term" value="F:calcium channel activity"/>
    <property type="evidence" value="ECO:0007669"/>
    <property type="project" value="TreeGrafter"/>
</dbReference>
<proteinExistence type="predicted"/>
<feature type="transmembrane region" description="Helical" evidence="6">
    <location>
        <begin position="304"/>
        <end position="322"/>
    </location>
</feature>
<dbReference type="RefSeq" id="WP_145190286.1">
    <property type="nucleotide sequence ID" value="NZ_CP036290.1"/>
</dbReference>
<accession>A0A518D3A0</accession>
<feature type="transmembrane region" description="Helical" evidence="6">
    <location>
        <begin position="273"/>
        <end position="292"/>
    </location>
</feature>
<dbReference type="PANTHER" id="PTHR10846">
    <property type="entry name" value="SODIUM/POTASSIUM/CALCIUM EXCHANGER"/>
    <property type="match status" value="1"/>
</dbReference>
<evidence type="ECO:0000313" key="8">
    <source>
        <dbReference type="EMBL" id="QDU85953.1"/>
    </source>
</evidence>
<dbReference type="Gene3D" id="1.20.1420.30">
    <property type="entry name" value="NCX, central ion-binding region"/>
    <property type="match status" value="1"/>
</dbReference>
<dbReference type="InterPro" id="IPR044880">
    <property type="entry name" value="NCX_ion-bd_dom_sf"/>
</dbReference>
<keyword evidence="9" id="KW-1185">Reference proteome</keyword>
<feature type="domain" description="Sodium/calcium exchanger membrane region" evidence="7">
    <location>
        <begin position="176"/>
        <end position="318"/>
    </location>
</feature>
<dbReference type="GO" id="GO:0006874">
    <property type="term" value="P:intracellular calcium ion homeostasis"/>
    <property type="evidence" value="ECO:0007669"/>
    <property type="project" value="TreeGrafter"/>
</dbReference>
<evidence type="ECO:0000256" key="1">
    <source>
        <dbReference type="ARBA" id="ARBA00004141"/>
    </source>
</evidence>
<keyword evidence="2 6" id="KW-0812">Transmembrane</keyword>
<feature type="transmembrane region" description="Helical" evidence="6">
    <location>
        <begin position="125"/>
        <end position="144"/>
    </location>
</feature>
<dbReference type="Proteomes" id="UP000319342">
    <property type="component" value="Chromosome"/>
</dbReference>
<feature type="transmembrane region" description="Helical" evidence="6">
    <location>
        <begin position="102"/>
        <end position="119"/>
    </location>
</feature>
<feature type="transmembrane region" description="Helical" evidence="6">
    <location>
        <begin position="240"/>
        <end position="261"/>
    </location>
</feature>
<evidence type="ECO:0000259" key="7">
    <source>
        <dbReference type="Pfam" id="PF01699"/>
    </source>
</evidence>
<gene>
    <name evidence="8" type="primary">yrbG</name>
    <name evidence="8" type="ORF">Pla163_31000</name>
</gene>
<evidence type="ECO:0000256" key="5">
    <source>
        <dbReference type="SAM" id="MobiDB-lite"/>
    </source>
</evidence>
<dbReference type="OrthoDB" id="9794225at2"/>
<dbReference type="NCBIfam" id="TIGR00367">
    <property type="entry name" value="calcium/sodium antiporter"/>
    <property type="match status" value="1"/>
</dbReference>
<dbReference type="InterPro" id="IPR004481">
    <property type="entry name" value="K/Na/Ca-exchanger"/>
</dbReference>
<dbReference type="AlphaFoldDB" id="A0A518D3A0"/>
<dbReference type="EMBL" id="CP036290">
    <property type="protein sequence ID" value="QDU85953.1"/>
    <property type="molecule type" value="Genomic_DNA"/>
</dbReference>
<feature type="domain" description="Sodium/calcium exchanger membrane region" evidence="7">
    <location>
        <begin position="4"/>
        <end position="143"/>
    </location>
</feature>